<accession>A0A565AWR6</accession>
<dbReference type="AlphaFoldDB" id="A0A565AWR6"/>
<protein>
    <submittedName>
        <fullName evidence="1">Uncharacterized protein</fullName>
    </submittedName>
</protein>
<dbReference type="EMBL" id="CABITT030000002">
    <property type="protein sequence ID" value="VVA93493.1"/>
    <property type="molecule type" value="Genomic_DNA"/>
</dbReference>
<dbReference type="Proteomes" id="UP000489600">
    <property type="component" value="Unassembled WGS sequence"/>
</dbReference>
<name>A0A565AWR6_9BRAS</name>
<keyword evidence="2" id="KW-1185">Reference proteome</keyword>
<proteinExistence type="predicted"/>
<sequence length="66" mass="7455">MGNWEWQLAQGEEKVVSGNNKEWLSSHQAWAEDVVICFTDGSWHEDKSLAGFGMGISKERVTICKL</sequence>
<organism evidence="1 2">
    <name type="scientific">Arabis nemorensis</name>
    <dbReference type="NCBI Taxonomy" id="586526"/>
    <lineage>
        <taxon>Eukaryota</taxon>
        <taxon>Viridiplantae</taxon>
        <taxon>Streptophyta</taxon>
        <taxon>Embryophyta</taxon>
        <taxon>Tracheophyta</taxon>
        <taxon>Spermatophyta</taxon>
        <taxon>Magnoliopsida</taxon>
        <taxon>eudicotyledons</taxon>
        <taxon>Gunneridae</taxon>
        <taxon>Pentapetalae</taxon>
        <taxon>rosids</taxon>
        <taxon>malvids</taxon>
        <taxon>Brassicales</taxon>
        <taxon>Brassicaceae</taxon>
        <taxon>Arabideae</taxon>
        <taxon>Arabis</taxon>
    </lineage>
</organism>
<reference evidence="1" key="1">
    <citation type="submission" date="2019-07" db="EMBL/GenBank/DDBJ databases">
        <authorList>
            <person name="Dittberner H."/>
        </authorList>
    </citation>
    <scope>NUCLEOTIDE SEQUENCE [LARGE SCALE GENOMIC DNA]</scope>
</reference>
<evidence type="ECO:0000313" key="2">
    <source>
        <dbReference type="Proteomes" id="UP000489600"/>
    </source>
</evidence>
<gene>
    <name evidence="1" type="ORF">ANE_LOCUS3938</name>
</gene>
<evidence type="ECO:0000313" key="1">
    <source>
        <dbReference type="EMBL" id="VVA93493.1"/>
    </source>
</evidence>
<comment type="caution">
    <text evidence="1">The sequence shown here is derived from an EMBL/GenBank/DDBJ whole genome shotgun (WGS) entry which is preliminary data.</text>
</comment>